<gene>
    <name evidence="1" type="ORF">M9458_024953</name>
</gene>
<proteinExistence type="predicted"/>
<feature type="non-terminal residue" evidence="1">
    <location>
        <position position="56"/>
    </location>
</feature>
<evidence type="ECO:0000313" key="1">
    <source>
        <dbReference type="EMBL" id="KAL0179511.1"/>
    </source>
</evidence>
<comment type="caution">
    <text evidence="1">The sequence shown here is derived from an EMBL/GenBank/DDBJ whole genome shotgun (WGS) entry which is preliminary data.</text>
</comment>
<dbReference type="EMBL" id="JAMKFB020000012">
    <property type="protein sequence ID" value="KAL0179511.1"/>
    <property type="molecule type" value="Genomic_DNA"/>
</dbReference>
<feature type="non-terminal residue" evidence="1">
    <location>
        <position position="1"/>
    </location>
</feature>
<dbReference type="AlphaFoldDB" id="A0ABD0Q1D2"/>
<dbReference type="Proteomes" id="UP001529510">
    <property type="component" value="Unassembled WGS sequence"/>
</dbReference>
<sequence length="56" mass="6514">KMGNEVVETQRIERIEMSIQERKQLITAQEDAWKVKGYRASNDSTQFTVAGRMVKK</sequence>
<protein>
    <submittedName>
        <fullName evidence="1">Uncharacterized protein</fullName>
    </submittedName>
</protein>
<accession>A0ABD0Q1D2</accession>
<name>A0ABD0Q1D2_CIRMR</name>
<keyword evidence="2" id="KW-1185">Reference proteome</keyword>
<evidence type="ECO:0000313" key="2">
    <source>
        <dbReference type="Proteomes" id="UP001529510"/>
    </source>
</evidence>
<organism evidence="1 2">
    <name type="scientific">Cirrhinus mrigala</name>
    <name type="common">Mrigala</name>
    <dbReference type="NCBI Taxonomy" id="683832"/>
    <lineage>
        <taxon>Eukaryota</taxon>
        <taxon>Metazoa</taxon>
        <taxon>Chordata</taxon>
        <taxon>Craniata</taxon>
        <taxon>Vertebrata</taxon>
        <taxon>Euteleostomi</taxon>
        <taxon>Actinopterygii</taxon>
        <taxon>Neopterygii</taxon>
        <taxon>Teleostei</taxon>
        <taxon>Ostariophysi</taxon>
        <taxon>Cypriniformes</taxon>
        <taxon>Cyprinidae</taxon>
        <taxon>Labeoninae</taxon>
        <taxon>Labeonini</taxon>
        <taxon>Cirrhinus</taxon>
    </lineage>
</organism>
<reference evidence="1 2" key="1">
    <citation type="submission" date="2024-05" db="EMBL/GenBank/DDBJ databases">
        <title>Genome sequencing and assembly of Indian major carp, Cirrhinus mrigala (Hamilton, 1822).</title>
        <authorList>
            <person name="Mohindra V."/>
            <person name="Chowdhury L.M."/>
            <person name="Lal K."/>
            <person name="Jena J.K."/>
        </authorList>
    </citation>
    <scope>NUCLEOTIDE SEQUENCE [LARGE SCALE GENOMIC DNA]</scope>
    <source>
        <strain evidence="1">CM1030</strain>
        <tissue evidence="1">Blood</tissue>
    </source>
</reference>